<comment type="caution">
    <text evidence="4">The sequence shown here is derived from an EMBL/GenBank/DDBJ whole genome shotgun (WGS) entry which is preliminary data.</text>
</comment>
<evidence type="ECO:0000313" key="5">
    <source>
        <dbReference type="Proteomes" id="UP000693970"/>
    </source>
</evidence>
<organism evidence="4 5">
    <name type="scientific">Nitzschia inconspicua</name>
    <dbReference type="NCBI Taxonomy" id="303405"/>
    <lineage>
        <taxon>Eukaryota</taxon>
        <taxon>Sar</taxon>
        <taxon>Stramenopiles</taxon>
        <taxon>Ochrophyta</taxon>
        <taxon>Bacillariophyta</taxon>
        <taxon>Bacillariophyceae</taxon>
        <taxon>Bacillariophycidae</taxon>
        <taxon>Bacillariales</taxon>
        <taxon>Bacillariaceae</taxon>
        <taxon>Nitzschia</taxon>
    </lineage>
</organism>
<evidence type="ECO:0000256" key="1">
    <source>
        <dbReference type="SAM" id="MobiDB-lite"/>
    </source>
</evidence>
<feature type="chain" id="PRO_5039953243" evidence="2">
    <location>
        <begin position="27"/>
        <end position="1677"/>
    </location>
</feature>
<dbReference type="Proteomes" id="UP000693970">
    <property type="component" value="Unassembled WGS sequence"/>
</dbReference>
<dbReference type="OrthoDB" id="104418at2759"/>
<keyword evidence="5" id="KW-1185">Reference proteome</keyword>
<sequence>MILRGEFLFFASILLVLQSSTTIINGFHLREPPRAWLQIVQRETSSNNSESSPSTTSRRQWCQQTGKFTVSTAGFSLLSIFVHSEAQAAPPISVIAEELGFFPVQNKDGTVMYIPKRVKRASTPQAVELAKFLRSKGITMYGAYWCPHCNRQKELFGAEAWSQMNYVECSPKGYGFQGTKSCKDVDGYPTFRDKSGKILNISGERPLEFLAQQVGYTNFDPSLEDEVPMRHFPLLPHLGSLGHTPFVDAGLERNYSVDPITGQYFVLCDGTLFELKPLNEKGLHRSPHRCVDTSGPGFRLWCEHFMGHCMSNGYYVHPYILFGRTGRGNKGFICANAAAAIPASPGTPASPAVVPDLPASLSDFIESCSLAIWSLLSQDKMFPDKSLFQTLVRKAYGRGYEALRHMIMCTSPLFAESPDYLAMSALVHNTSMSLDEPRVMDMFLAGTLDYTLFRRVSREERQQPSRQQFFLDETIVATLEAYMQYPDYVPAHTVPAPSATPRPRAWQSSSSRPPEHKSLHLLDLAPAPPSSGILDSVLDSSPSYGAHVDSPEAHLHVLGTVIPPDDADLAVDQKYRAAVYALHKSLSSLTSPCMVCGDDHRFDDCPVLQNVAYLRDHYIKFCGYLKRALTSRHTMTHTSLPFLPPPSVTGSVHSVSVSADVHAVSSLADVHDIRSAPTIHPASLREGSAAASAMLAAEDPDLVDWNINDVDFQPLDLQLPFDDVYAIDDPSDPLPADDTPRTVNWTSSEPHAPVLPTDLDGFDDLPRAQMDDAAQVSCSNDKTRYHLYGPDFPCPIRLKPAVHNAAVLPEGQVRVIYTRPLAIGDPSTLVYPTNTFMLPTRTTTAHHKLTSLKNVVFHGIVRCGQKLTLPLIGPSLSADDPLATAKNSLAVAMQCDPALAAECDDLERSLTIDARNALYRTLAANLDEKPPEFRDFPFHQYILHATLVMAIRATAERLVWHQRLGHPSDHYLYHAQEHITGVPRFCHFDPILELCPTCIRAKQTKESAGAHSTRTASQPFQGLSIDFSFAGVRSKNVERKKDFTGLNGETCWILVTDHFTRAVFGDNRVSKASHIEWLRSFLSQYSPQCQGKYVYLDQGGELFANPAVGTLFEQFGYAIRPTGADASNQNGPVERAHLTVANALRAMLLGAGLDPRFWPYAFHHFLCITNALLLVTKSSPLLRSFVNILWYDVDTGLVKIAKHARFDEGLNDLPFGALPPNVQHLQRVQSGKPFPAEVDDAAVDVFTAFVNPFSHTLLESLSIPASNRSPTFGFDLLTDELNNRVFVAKIRPGSPASRIHSSPKATNNALRGAYLVAINYVLVFTKEQALLEFHLAATIHAVTSTAITPAEQAFGFFTRRKLQRLSTWPDWQRGEFKQLDSMHDLGMFGAPVAAPPGAIILRLHWQYQIKRSGERRSSSCCDGSLRAAPLLHQVASTYSSCVEQPIQQMFFALAAAHDMGVYGGDATDAFAHSPPPETPTFIMIDDAYAEWYKARFGITLDRNMVLPVLHALQGHPESGRLWETYINKILSLPELSFKSTTRDRTIYSGVFEGEPILLLRQVDDFALACRRESTAKAVYDFIGKALQQPNEAQPPFTYLGLLTMAGIRPLHMSPLMTVLHPFQLMLWIASISPLLAPLKVLLNMLPFVTPRVSPTAPTLVSFFLPTLLADLILAMLL</sequence>
<reference evidence="4" key="2">
    <citation type="submission" date="2021-04" db="EMBL/GenBank/DDBJ databases">
        <authorList>
            <person name="Podell S."/>
        </authorList>
    </citation>
    <scope>NUCLEOTIDE SEQUENCE</scope>
    <source>
        <strain evidence="4">Hildebrandi</strain>
    </source>
</reference>
<dbReference type="EMBL" id="JAGRRH010000003">
    <property type="protein sequence ID" value="KAG7372246.1"/>
    <property type="molecule type" value="Genomic_DNA"/>
</dbReference>
<dbReference type="PANTHER" id="PTHR34573:SF1">
    <property type="entry name" value="VITAMIN K EPOXIDE REDUCTASE DOMAIN-CONTAINING PROTEIN"/>
    <property type="match status" value="1"/>
</dbReference>
<feature type="region of interest" description="Disordered" evidence="1">
    <location>
        <begin position="494"/>
        <end position="517"/>
    </location>
</feature>
<dbReference type="InterPro" id="IPR001584">
    <property type="entry name" value="Integrase_cat-core"/>
</dbReference>
<proteinExistence type="predicted"/>
<accession>A0A9K3M3E4</accession>
<feature type="signal peptide" evidence="2">
    <location>
        <begin position="1"/>
        <end position="26"/>
    </location>
</feature>
<dbReference type="GO" id="GO:0015074">
    <property type="term" value="P:DNA integration"/>
    <property type="evidence" value="ECO:0007669"/>
    <property type="project" value="InterPro"/>
</dbReference>
<evidence type="ECO:0000256" key="2">
    <source>
        <dbReference type="SAM" id="SignalP"/>
    </source>
</evidence>
<evidence type="ECO:0000259" key="3">
    <source>
        <dbReference type="PROSITE" id="PS50994"/>
    </source>
</evidence>
<protein>
    <submittedName>
        <fullName evidence="4">Vitamin K epoxide reductase family protein</fullName>
    </submittedName>
</protein>
<gene>
    <name evidence="4" type="ORF">IV203_018389</name>
</gene>
<name>A0A9K3M3E4_9STRA</name>
<evidence type="ECO:0000313" key="4">
    <source>
        <dbReference type="EMBL" id="KAG7372246.1"/>
    </source>
</evidence>
<reference evidence="4" key="1">
    <citation type="journal article" date="2021" name="Sci. Rep.">
        <title>Diploid genomic architecture of Nitzschia inconspicua, an elite biomass production diatom.</title>
        <authorList>
            <person name="Oliver A."/>
            <person name="Podell S."/>
            <person name="Pinowska A."/>
            <person name="Traller J.C."/>
            <person name="Smith S.R."/>
            <person name="McClure R."/>
            <person name="Beliaev A."/>
            <person name="Bohutskyi P."/>
            <person name="Hill E.A."/>
            <person name="Rabines A."/>
            <person name="Zheng H."/>
            <person name="Allen L.Z."/>
            <person name="Kuo A."/>
            <person name="Grigoriev I.V."/>
            <person name="Allen A.E."/>
            <person name="Hazlebeck D."/>
            <person name="Allen E.E."/>
        </authorList>
    </citation>
    <scope>NUCLEOTIDE SEQUENCE</scope>
    <source>
        <strain evidence="4">Hildebrandi</strain>
    </source>
</reference>
<keyword evidence="2" id="KW-0732">Signal</keyword>
<feature type="domain" description="Integrase catalytic" evidence="3">
    <location>
        <begin position="1015"/>
        <end position="1188"/>
    </location>
</feature>
<dbReference type="PANTHER" id="PTHR34573">
    <property type="entry name" value="VKC DOMAIN-CONTAINING PROTEIN"/>
    <property type="match status" value="1"/>
</dbReference>
<dbReference type="PROSITE" id="PS50994">
    <property type="entry name" value="INTEGRASE"/>
    <property type="match status" value="1"/>
</dbReference>